<dbReference type="InterPro" id="IPR003593">
    <property type="entry name" value="AAA+_ATPase"/>
</dbReference>
<dbReference type="GO" id="GO:0005524">
    <property type="term" value="F:ATP binding"/>
    <property type="evidence" value="ECO:0007669"/>
    <property type="project" value="UniProtKB-KW"/>
</dbReference>
<dbReference type="PANTHER" id="PTHR46743">
    <property type="entry name" value="TEICHOIC ACIDS EXPORT ATP-BINDING PROTEIN TAGH"/>
    <property type="match status" value="1"/>
</dbReference>
<comment type="similarity">
    <text evidence="1">Belongs to the ABC transporter superfamily.</text>
</comment>
<evidence type="ECO:0000313" key="6">
    <source>
        <dbReference type="EMBL" id="TRD22419.1"/>
    </source>
</evidence>
<keyword evidence="2" id="KW-0813">Transport</keyword>
<dbReference type="GO" id="GO:0140359">
    <property type="term" value="F:ABC-type transporter activity"/>
    <property type="evidence" value="ECO:0007669"/>
    <property type="project" value="InterPro"/>
</dbReference>
<protein>
    <submittedName>
        <fullName evidence="6">ABC transporter ATP-binding protein</fullName>
    </submittedName>
</protein>
<dbReference type="CDD" id="cd03220">
    <property type="entry name" value="ABC_KpsT_Wzt"/>
    <property type="match status" value="1"/>
</dbReference>
<evidence type="ECO:0000256" key="2">
    <source>
        <dbReference type="ARBA" id="ARBA00022448"/>
    </source>
</evidence>
<keyword evidence="3" id="KW-0547">Nucleotide-binding</keyword>
<sequence length="217" mass="23772">MIELRNLWKSFGTGKSRTTVARGISLRFPERECVALLGRNGAGKSSLMRMIAGTLSPDEGEIRLSGTVSWPVGFSGSFHRDMTGLQNVRFVARLYGVDSAALIAFTKSFAELGGHFYKPIRTYSAGMRSRLAFGVSMGIHFDTYLIDEVTSVGDANFREKSTAVLRHRLTQSGAILVSHSTGIIRDLCTSGAVLENGRLTYYQDIEDALAAHARNMQ</sequence>
<dbReference type="InterPro" id="IPR027417">
    <property type="entry name" value="P-loop_NTPase"/>
</dbReference>
<organism evidence="6 7">
    <name type="scientific">Palleronia caenipelagi</name>
    <dbReference type="NCBI Taxonomy" id="2489174"/>
    <lineage>
        <taxon>Bacteria</taxon>
        <taxon>Pseudomonadati</taxon>
        <taxon>Pseudomonadota</taxon>
        <taxon>Alphaproteobacteria</taxon>
        <taxon>Rhodobacterales</taxon>
        <taxon>Roseobacteraceae</taxon>
        <taxon>Palleronia</taxon>
    </lineage>
</organism>
<dbReference type="Pfam" id="PF00005">
    <property type="entry name" value="ABC_tran"/>
    <property type="match status" value="1"/>
</dbReference>
<proteinExistence type="inferred from homology"/>
<dbReference type="PROSITE" id="PS50893">
    <property type="entry name" value="ABC_TRANSPORTER_2"/>
    <property type="match status" value="1"/>
</dbReference>
<reference evidence="6 7" key="1">
    <citation type="submission" date="2019-06" db="EMBL/GenBank/DDBJ databases">
        <title>Paenimaribius caenipelagi gen. nov., sp. nov., isolated from a tidal flat.</title>
        <authorList>
            <person name="Yoon J.-H."/>
        </authorList>
    </citation>
    <scope>NUCLEOTIDE SEQUENCE [LARGE SCALE GENOMIC DNA]</scope>
    <source>
        <strain evidence="6 7">JBTF-M29</strain>
    </source>
</reference>
<evidence type="ECO:0000256" key="4">
    <source>
        <dbReference type="ARBA" id="ARBA00022840"/>
    </source>
</evidence>
<name>A0A547Q7T0_9RHOB</name>
<evidence type="ECO:0000256" key="3">
    <source>
        <dbReference type="ARBA" id="ARBA00022741"/>
    </source>
</evidence>
<evidence type="ECO:0000256" key="1">
    <source>
        <dbReference type="ARBA" id="ARBA00005417"/>
    </source>
</evidence>
<evidence type="ECO:0000313" key="7">
    <source>
        <dbReference type="Proteomes" id="UP000318590"/>
    </source>
</evidence>
<gene>
    <name evidence="6" type="ORF">FEV53_05005</name>
</gene>
<dbReference type="OrthoDB" id="9778870at2"/>
<dbReference type="PROSITE" id="PS00211">
    <property type="entry name" value="ABC_TRANSPORTER_1"/>
    <property type="match status" value="1"/>
</dbReference>
<dbReference type="InterPro" id="IPR050683">
    <property type="entry name" value="Bact_Polysacc_Export_ATP-bd"/>
</dbReference>
<dbReference type="Gene3D" id="3.40.50.300">
    <property type="entry name" value="P-loop containing nucleotide triphosphate hydrolases"/>
    <property type="match status" value="1"/>
</dbReference>
<feature type="domain" description="ABC transporter" evidence="5">
    <location>
        <begin position="2"/>
        <end position="217"/>
    </location>
</feature>
<accession>A0A547Q7T0</accession>
<dbReference type="AlphaFoldDB" id="A0A547Q7T0"/>
<dbReference type="EMBL" id="VFSV01000006">
    <property type="protein sequence ID" value="TRD22419.1"/>
    <property type="molecule type" value="Genomic_DNA"/>
</dbReference>
<dbReference type="GO" id="GO:0016887">
    <property type="term" value="F:ATP hydrolysis activity"/>
    <property type="evidence" value="ECO:0007669"/>
    <property type="project" value="InterPro"/>
</dbReference>
<dbReference type="Proteomes" id="UP000318590">
    <property type="component" value="Unassembled WGS sequence"/>
</dbReference>
<dbReference type="RefSeq" id="WP_142833720.1">
    <property type="nucleotide sequence ID" value="NZ_VFSV01000006.1"/>
</dbReference>
<dbReference type="PANTHER" id="PTHR46743:SF2">
    <property type="entry name" value="TEICHOIC ACIDS EXPORT ATP-BINDING PROTEIN TAGH"/>
    <property type="match status" value="1"/>
</dbReference>
<dbReference type="SUPFAM" id="SSF52540">
    <property type="entry name" value="P-loop containing nucleoside triphosphate hydrolases"/>
    <property type="match status" value="1"/>
</dbReference>
<dbReference type="SMART" id="SM00382">
    <property type="entry name" value="AAA"/>
    <property type="match status" value="1"/>
</dbReference>
<dbReference type="InterPro" id="IPR003439">
    <property type="entry name" value="ABC_transporter-like_ATP-bd"/>
</dbReference>
<evidence type="ECO:0000259" key="5">
    <source>
        <dbReference type="PROSITE" id="PS50893"/>
    </source>
</evidence>
<dbReference type="InterPro" id="IPR017871">
    <property type="entry name" value="ABC_transporter-like_CS"/>
</dbReference>
<keyword evidence="7" id="KW-1185">Reference proteome</keyword>
<keyword evidence="4 6" id="KW-0067">ATP-binding</keyword>
<dbReference type="GO" id="GO:0016020">
    <property type="term" value="C:membrane"/>
    <property type="evidence" value="ECO:0007669"/>
    <property type="project" value="InterPro"/>
</dbReference>
<dbReference type="InterPro" id="IPR015860">
    <property type="entry name" value="ABC_transpr_TagH-like"/>
</dbReference>
<comment type="caution">
    <text evidence="6">The sequence shown here is derived from an EMBL/GenBank/DDBJ whole genome shotgun (WGS) entry which is preliminary data.</text>
</comment>